<gene>
    <name evidence="2" type="ORF">HDK90DRAFT_306503</name>
</gene>
<keyword evidence="3" id="KW-1185">Reference proteome</keyword>
<organism evidence="2 3">
    <name type="scientific">Phyllosticta capitalensis</name>
    <dbReference type="NCBI Taxonomy" id="121624"/>
    <lineage>
        <taxon>Eukaryota</taxon>
        <taxon>Fungi</taxon>
        <taxon>Dikarya</taxon>
        <taxon>Ascomycota</taxon>
        <taxon>Pezizomycotina</taxon>
        <taxon>Dothideomycetes</taxon>
        <taxon>Dothideomycetes incertae sedis</taxon>
        <taxon>Botryosphaeriales</taxon>
        <taxon>Phyllostictaceae</taxon>
        <taxon>Phyllosticta</taxon>
    </lineage>
</organism>
<feature type="compositionally biased region" description="Basic residues" evidence="1">
    <location>
        <begin position="46"/>
        <end position="60"/>
    </location>
</feature>
<protein>
    <submittedName>
        <fullName evidence="2">Uncharacterized protein</fullName>
    </submittedName>
</protein>
<evidence type="ECO:0000256" key="1">
    <source>
        <dbReference type="SAM" id="MobiDB-lite"/>
    </source>
</evidence>
<evidence type="ECO:0000313" key="2">
    <source>
        <dbReference type="EMBL" id="KAK8232339.1"/>
    </source>
</evidence>
<feature type="region of interest" description="Disordered" evidence="1">
    <location>
        <begin position="135"/>
        <end position="160"/>
    </location>
</feature>
<accession>A0ABR1YKM6</accession>
<sequence>MSLYFPPFPLSPCAVCVGSKRRQVPGCWELEIAAFLGDSKEQKIPEKKKKRKDRKKKNRGRLVISGRGKRQRDEPDDNAAQRATAPRMCSTGAMQFASLTSGWIWRTKLIELDFIGRVIRQKGLISRSMKHSMMADKVQPWDSDDSPQPPSRLPSHPLHSSNFNSWSEHSTLHDPAPCVWNSSTELGHPLSAKFGRPVP</sequence>
<comment type="caution">
    <text evidence="2">The sequence shown here is derived from an EMBL/GenBank/DDBJ whole genome shotgun (WGS) entry which is preliminary data.</text>
</comment>
<proteinExistence type="predicted"/>
<name>A0ABR1YKM6_9PEZI</name>
<dbReference type="Proteomes" id="UP001492380">
    <property type="component" value="Unassembled WGS sequence"/>
</dbReference>
<feature type="region of interest" description="Disordered" evidence="1">
    <location>
        <begin position="41"/>
        <end position="86"/>
    </location>
</feature>
<reference evidence="2 3" key="1">
    <citation type="submission" date="2024-04" db="EMBL/GenBank/DDBJ databases">
        <title>Phyllosticta paracitricarpa is synonymous to the EU quarantine fungus P. citricarpa based on phylogenomic analyses.</title>
        <authorList>
            <consortium name="Lawrence Berkeley National Laboratory"/>
            <person name="Van Ingen-Buijs V.A."/>
            <person name="Van Westerhoven A.C."/>
            <person name="Haridas S."/>
            <person name="Skiadas P."/>
            <person name="Martin F."/>
            <person name="Groenewald J.Z."/>
            <person name="Crous P.W."/>
            <person name="Seidl M.F."/>
        </authorList>
    </citation>
    <scope>NUCLEOTIDE SEQUENCE [LARGE SCALE GENOMIC DNA]</scope>
    <source>
        <strain evidence="2 3">CBS 123374</strain>
    </source>
</reference>
<evidence type="ECO:0000313" key="3">
    <source>
        <dbReference type="Proteomes" id="UP001492380"/>
    </source>
</evidence>
<dbReference type="EMBL" id="JBBWRZ010000007">
    <property type="protein sequence ID" value="KAK8232339.1"/>
    <property type="molecule type" value="Genomic_DNA"/>
</dbReference>